<dbReference type="PROSITE" id="PS50893">
    <property type="entry name" value="ABC_TRANSPORTER_2"/>
    <property type="match status" value="1"/>
</dbReference>
<dbReference type="EMBL" id="RLIH01000010">
    <property type="protein sequence ID" value="RVU54405.1"/>
    <property type="molecule type" value="Genomic_DNA"/>
</dbReference>
<name>A0A437S5V3_9FIRM</name>
<dbReference type="GO" id="GO:0055085">
    <property type="term" value="P:transmembrane transport"/>
    <property type="evidence" value="ECO:0007669"/>
    <property type="project" value="UniProtKB-ARBA"/>
</dbReference>
<dbReference type="CDD" id="cd03257">
    <property type="entry name" value="ABC_NikE_OppD_transporters"/>
    <property type="match status" value="1"/>
</dbReference>
<organism evidence="6 7">
    <name type="scientific">Anaerosphaera multitolerans</name>
    <dbReference type="NCBI Taxonomy" id="2487351"/>
    <lineage>
        <taxon>Bacteria</taxon>
        <taxon>Bacillati</taxon>
        <taxon>Bacillota</taxon>
        <taxon>Tissierellia</taxon>
        <taxon>Tissierellales</taxon>
        <taxon>Peptoniphilaceae</taxon>
        <taxon>Anaerosphaera</taxon>
    </lineage>
</organism>
<dbReference type="AlphaFoldDB" id="A0A437S5V3"/>
<keyword evidence="7" id="KW-1185">Reference proteome</keyword>
<feature type="domain" description="ABC transporter" evidence="5">
    <location>
        <begin position="15"/>
        <end position="265"/>
    </location>
</feature>
<dbReference type="PANTHER" id="PTHR43776">
    <property type="entry name" value="TRANSPORT ATP-BINDING PROTEIN"/>
    <property type="match status" value="1"/>
</dbReference>
<dbReference type="GO" id="GO:0016887">
    <property type="term" value="F:ATP hydrolysis activity"/>
    <property type="evidence" value="ECO:0007669"/>
    <property type="project" value="InterPro"/>
</dbReference>
<evidence type="ECO:0000256" key="2">
    <source>
        <dbReference type="ARBA" id="ARBA00022448"/>
    </source>
</evidence>
<accession>A0A437S5V3</accession>
<evidence type="ECO:0000313" key="7">
    <source>
        <dbReference type="Proteomes" id="UP000288812"/>
    </source>
</evidence>
<dbReference type="OrthoDB" id="9806285at2"/>
<dbReference type="PROSITE" id="PS00211">
    <property type="entry name" value="ABC_TRANSPORTER_1"/>
    <property type="match status" value="1"/>
</dbReference>
<proteinExistence type="inferred from homology"/>
<comment type="similarity">
    <text evidence="1">Belongs to the ABC transporter superfamily.</text>
</comment>
<dbReference type="SUPFAM" id="SSF52540">
    <property type="entry name" value="P-loop containing nucleoside triphosphate hydrolases"/>
    <property type="match status" value="1"/>
</dbReference>
<dbReference type="Pfam" id="PF08352">
    <property type="entry name" value="oligo_HPY"/>
    <property type="match status" value="1"/>
</dbReference>
<dbReference type="InterPro" id="IPR017871">
    <property type="entry name" value="ABC_transporter-like_CS"/>
</dbReference>
<dbReference type="InterPro" id="IPR013563">
    <property type="entry name" value="Oligopep_ABC_C"/>
</dbReference>
<evidence type="ECO:0000256" key="4">
    <source>
        <dbReference type="ARBA" id="ARBA00022840"/>
    </source>
</evidence>
<comment type="caution">
    <text evidence="6">The sequence shown here is derived from an EMBL/GenBank/DDBJ whole genome shotgun (WGS) entry which is preliminary data.</text>
</comment>
<evidence type="ECO:0000259" key="5">
    <source>
        <dbReference type="PROSITE" id="PS50893"/>
    </source>
</evidence>
<protein>
    <submittedName>
        <fullName evidence="6">ATP-binding cassette domain-containing protein</fullName>
    </submittedName>
</protein>
<dbReference type="InterPro" id="IPR003439">
    <property type="entry name" value="ABC_transporter-like_ATP-bd"/>
</dbReference>
<dbReference type="Gene3D" id="3.40.50.300">
    <property type="entry name" value="P-loop containing nucleotide triphosphate hydrolases"/>
    <property type="match status" value="1"/>
</dbReference>
<dbReference type="InterPro" id="IPR027417">
    <property type="entry name" value="P-loop_NTPase"/>
</dbReference>
<dbReference type="NCBIfam" id="TIGR01727">
    <property type="entry name" value="oligo_HPY"/>
    <property type="match status" value="1"/>
</dbReference>
<reference evidence="6 7" key="1">
    <citation type="submission" date="2018-11" db="EMBL/GenBank/DDBJ databases">
        <title>Genome sequencing and assembly of Anaerosphaera sp. nov., GS7-6-2.</title>
        <authorList>
            <person name="Rettenmaier R."/>
            <person name="Liebl W."/>
            <person name="Zverlov V."/>
        </authorList>
    </citation>
    <scope>NUCLEOTIDE SEQUENCE [LARGE SCALE GENOMIC DNA]</scope>
    <source>
        <strain evidence="6 7">GS7-6-2</strain>
    </source>
</reference>
<dbReference type="InterPro" id="IPR003593">
    <property type="entry name" value="AAA+_ATPase"/>
</dbReference>
<gene>
    <name evidence="6" type="ORF">EF514_07360</name>
</gene>
<dbReference type="GO" id="GO:0015833">
    <property type="term" value="P:peptide transport"/>
    <property type="evidence" value="ECO:0007669"/>
    <property type="project" value="InterPro"/>
</dbReference>
<dbReference type="Proteomes" id="UP000288812">
    <property type="component" value="Unassembled WGS sequence"/>
</dbReference>
<evidence type="ECO:0000256" key="3">
    <source>
        <dbReference type="ARBA" id="ARBA00022741"/>
    </source>
</evidence>
<dbReference type="FunFam" id="3.40.50.300:FF:000016">
    <property type="entry name" value="Oligopeptide ABC transporter ATP-binding component"/>
    <property type="match status" value="1"/>
</dbReference>
<keyword evidence="3" id="KW-0547">Nucleotide-binding</keyword>
<dbReference type="GO" id="GO:0005524">
    <property type="term" value="F:ATP binding"/>
    <property type="evidence" value="ECO:0007669"/>
    <property type="project" value="UniProtKB-KW"/>
</dbReference>
<evidence type="ECO:0000313" key="6">
    <source>
        <dbReference type="EMBL" id="RVU54405.1"/>
    </source>
</evidence>
<evidence type="ECO:0000256" key="1">
    <source>
        <dbReference type="ARBA" id="ARBA00005417"/>
    </source>
</evidence>
<sequence length="331" mass="37826">MKREEGEIVQDNELLTLRDLKKWFPIKAKKFREEKSYVKAVNGVSITLSEGETLGIVGESGCGKTTLGRSMIRLNNPTSGQIIYNNMDITDYSEKEMRPLRKDLQIIFQDPYSSLDPRMTVGDIIAEPFLFQKLYSKEERIDRVKSLMKLCGLDPIYVRRYPHEFSGGQRQRIGIARALALTPKFMVCDEPVSALDVSIQSQIINLLMDLQEKWNLTYAFISHNLNVVYHISNRISVMYLGSIVELAEKEELYYHPAHPYTKALLLAIPNIDFKKDPLKAELKGDLPSPIDIPKGCSFVSRCPKAKNRCKEEIPTLEEIGKGHYVACFYPE</sequence>
<dbReference type="SMART" id="SM00382">
    <property type="entry name" value="AAA"/>
    <property type="match status" value="1"/>
</dbReference>
<dbReference type="Pfam" id="PF00005">
    <property type="entry name" value="ABC_tran"/>
    <property type="match status" value="1"/>
</dbReference>
<keyword evidence="2" id="KW-0813">Transport</keyword>
<dbReference type="InterPro" id="IPR050319">
    <property type="entry name" value="ABC_transp_ATP-bind"/>
</dbReference>
<keyword evidence="4 6" id="KW-0067">ATP-binding</keyword>